<organism evidence="2 3">
    <name type="scientific">Angomonas deanei</name>
    <dbReference type="NCBI Taxonomy" id="59799"/>
    <lineage>
        <taxon>Eukaryota</taxon>
        <taxon>Discoba</taxon>
        <taxon>Euglenozoa</taxon>
        <taxon>Kinetoplastea</taxon>
        <taxon>Metakinetoplastina</taxon>
        <taxon>Trypanosomatida</taxon>
        <taxon>Trypanosomatidae</taxon>
        <taxon>Strigomonadinae</taxon>
        <taxon>Angomonas</taxon>
    </lineage>
</organism>
<accession>A0A7G2CJR5</accession>
<feature type="compositionally biased region" description="Low complexity" evidence="1">
    <location>
        <begin position="46"/>
        <end position="57"/>
    </location>
</feature>
<evidence type="ECO:0000256" key="1">
    <source>
        <dbReference type="SAM" id="MobiDB-lite"/>
    </source>
</evidence>
<name>A0A7G2CJR5_9TRYP</name>
<proteinExistence type="predicted"/>
<gene>
    <name evidence="2" type="ORF">ADEAN_000755000</name>
</gene>
<evidence type="ECO:0000313" key="3">
    <source>
        <dbReference type="Proteomes" id="UP000515908"/>
    </source>
</evidence>
<dbReference type="AlphaFoldDB" id="A0A7G2CJR5"/>
<evidence type="ECO:0000313" key="2">
    <source>
        <dbReference type="EMBL" id="CAD2220036.1"/>
    </source>
</evidence>
<keyword evidence="3" id="KW-1185">Reference proteome</keyword>
<dbReference type="Proteomes" id="UP000515908">
    <property type="component" value="Chromosome 16"/>
</dbReference>
<reference evidence="2 3" key="1">
    <citation type="submission" date="2020-08" db="EMBL/GenBank/DDBJ databases">
        <authorList>
            <person name="Newling K."/>
            <person name="Davey J."/>
            <person name="Forrester S."/>
        </authorList>
    </citation>
    <scope>NUCLEOTIDE SEQUENCE [LARGE SCALE GENOMIC DNA]</scope>
    <source>
        <strain evidence="3">Crithidia deanei Carvalho (ATCC PRA-265)</strain>
    </source>
</reference>
<protein>
    <submittedName>
        <fullName evidence="2">Uncharacterized protein</fullName>
    </submittedName>
</protein>
<feature type="compositionally biased region" description="Polar residues" evidence="1">
    <location>
        <begin position="30"/>
        <end position="39"/>
    </location>
</feature>
<dbReference type="VEuPathDB" id="TriTrypDB:ADEAN_000755000"/>
<feature type="compositionally biased region" description="Low complexity" evidence="1">
    <location>
        <begin position="306"/>
        <end position="324"/>
    </location>
</feature>
<dbReference type="EMBL" id="LR877160">
    <property type="protein sequence ID" value="CAD2220036.1"/>
    <property type="molecule type" value="Genomic_DNA"/>
</dbReference>
<feature type="region of interest" description="Disordered" evidence="1">
    <location>
        <begin position="390"/>
        <end position="412"/>
    </location>
</feature>
<feature type="region of interest" description="Disordered" evidence="1">
    <location>
        <begin position="303"/>
        <end position="335"/>
    </location>
</feature>
<feature type="region of interest" description="Disordered" evidence="1">
    <location>
        <begin position="1"/>
        <end position="62"/>
    </location>
</feature>
<sequence>MGAGGSSGKVSSPTSRPSASPRSSPKAATHQSSSPRVSTSAHRRSGALSSSGHASSLNDSANHHGDSLHLDTSMTLDLYLLFGEEIKEVKKTMSPVAARSHSPEGAASPHFVDRYKNIPNISKSNSNKSYENYDNYYQYFVSTNTAKSNNNITNNKSKECRKLSLSSDTGSDDLISLYSGTISGGQDNHNNKNNIPSMNQMRDTLVQLLAVSQQNNNNNNTEENSKINLLEKSSVHTVVFKSFYGPPGASTTSTAPASTTTYPFHNHNSTTTMNNNSSWAYRDSVASLEDFVAQQRKRPTVVGFSDHTTNTNDNYNDNNNNNHTQNEEGEETVASLPSLRETHHPAETNNNNNNTNNSILLSRVPFGFPTRPVHRPQKKTKLVNLSPATLFEESEGRSPRRHNYQLREVTEE</sequence>
<feature type="compositionally biased region" description="Low complexity" evidence="1">
    <location>
        <begin position="11"/>
        <end position="29"/>
    </location>
</feature>